<evidence type="ECO:0000256" key="11">
    <source>
        <dbReference type="ARBA" id="ARBA00023204"/>
    </source>
</evidence>
<protein>
    <recommendedName>
        <fullName evidence="15">DNA ligase B</fullName>
        <ecNumber evidence="1">6.5.1.1</ecNumber>
    </recommendedName>
</protein>
<organism evidence="18 19">
    <name type="scientific">Branchiibius hedensis</name>
    <dbReference type="NCBI Taxonomy" id="672460"/>
    <lineage>
        <taxon>Bacteria</taxon>
        <taxon>Bacillati</taxon>
        <taxon>Actinomycetota</taxon>
        <taxon>Actinomycetes</taxon>
        <taxon>Micrococcales</taxon>
        <taxon>Dermacoccaceae</taxon>
        <taxon>Branchiibius</taxon>
    </lineage>
</organism>
<evidence type="ECO:0000256" key="2">
    <source>
        <dbReference type="ARBA" id="ARBA00022598"/>
    </source>
</evidence>
<dbReference type="RefSeq" id="WP_109684609.1">
    <property type="nucleotide sequence ID" value="NZ_QGDN01000001.1"/>
</dbReference>
<dbReference type="EMBL" id="UESZ01000001">
    <property type="protein sequence ID" value="SSA33985.1"/>
    <property type="molecule type" value="Genomic_DNA"/>
</dbReference>
<evidence type="ECO:0000256" key="15">
    <source>
        <dbReference type="ARBA" id="ARBA00074842"/>
    </source>
</evidence>
<keyword evidence="4" id="KW-0235">DNA replication</keyword>
<dbReference type="InterPro" id="IPR012309">
    <property type="entry name" value="DNA_ligase_ATP-dep_C"/>
</dbReference>
<evidence type="ECO:0000256" key="13">
    <source>
        <dbReference type="ARBA" id="ARBA00034003"/>
    </source>
</evidence>
<dbReference type="Proteomes" id="UP000250028">
    <property type="component" value="Unassembled WGS sequence"/>
</dbReference>
<dbReference type="GO" id="GO:0003910">
    <property type="term" value="F:DNA ligase (ATP) activity"/>
    <property type="evidence" value="ECO:0007669"/>
    <property type="project" value="UniProtKB-EC"/>
</dbReference>
<dbReference type="NCBIfam" id="NF002868">
    <property type="entry name" value="PRK03180.1"/>
    <property type="match status" value="1"/>
</dbReference>
<dbReference type="InterPro" id="IPR012340">
    <property type="entry name" value="NA-bd_OB-fold"/>
</dbReference>
<dbReference type="Pfam" id="PF01068">
    <property type="entry name" value="DNA_ligase_A_M"/>
    <property type="match status" value="1"/>
</dbReference>
<dbReference type="GO" id="GO:0003677">
    <property type="term" value="F:DNA binding"/>
    <property type="evidence" value="ECO:0007669"/>
    <property type="project" value="InterPro"/>
</dbReference>
<keyword evidence="3" id="KW-0132">Cell division</keyword>
<dbReference type="CDD" id="cd07901">
    <property type="entry name" value="Adenylation_DNA_ligase_Arch_LigB"/>
    <property type="match status" value="1"/>
</dbReference>
<evidence type="ECO:0000256" key="6">
    <source>
        <dbReference type="ARBA" id="ARBA00022741"/>
    </source>
</evidence>
<keyword evidence="7" id="KW-0227">DNA damage</keyword>
<dbReference type="GO" id="GO:0051301">
    <property type="term" value="P:cell division"/>
    <property type="evidence" value="ECO:0007669"/>
    <property type="project" value="UniProtKB-KW"/>
</dbReference>
<dbReference type="PANTHER" id="PTHR45674:SF13">
    <property type="entry name" value="DNA LIGASE-RELATED"/>
    <property type="match status" value="1"/>
</dbReference>
<name>A0A2Y8ZPX9_9MICO</name>
<comment type="similarity">
    <text evidence="16">Belongs to the ATP-dependent DNA ligase family.</text>
</comment>
<dbReference type="Gene3D" id="1.10.3260.10">
    <property type="entry name" value="DNA ligase, ATP-dependent, N-terminal domain"/>
    <property type="match status" value="1"/>
</dbReference>
<dbReference type="NCBIfam" id="TIGR00574">
    <property type="entry name" value="dnl1"/>
    <property type="match status" value="1"/>
</dbReference>
<evidence type="ECO:0000313" key="18">
    <source>
        <dbReference type="EMBL" id="SSA33985.1"/>
    </source>
</evidence>
<evidence type="ECO:0000256" key="1">
    <source>
        <dbReference type="ARBA" id="ARBA00012727"/>
    </source>
</evidence>
<dbReference type="PANTHER" id="PTHR45674">
    <property type="entry name" value="DNA LIGASE 1/3 FAMILY MEMBER"/>
    <property type="match status" value="1"/>
</dbReference>
<feature type="domain" description="ATP-dependent DNA ligase family profile" evidence="17">
    <location>
        <begin position="282"/>
        <end position="406"/>
    </location>
</feature>
<sequence length="505" mass="54683">MLLSQVVEVSGRVGSTRARNAKIEQLAAILRSAEPDDVPLVTAYLTGALPQRRPGVGWRSVRDLPTPATQPSLTVQDVDRAVSAMERLSGPGSVAGRSALVADLFGAATQDEQRFLVGLFTGELRHGAQDGVMQSAIAEAFEVPVAAVRRAAMLAGDLTDVAATARSSGSEGLQQVDLVVGRPLRPMLAGSAPSVDAAYGDDEQRRFDVECKLDGIRLQAHKDGERVWLFTRSLDDITERLPEVVEVVRALPAQTAVLDGEAIALRADGRPEPFQVTGARTASADGVPVSTFFFDLLHLDGRNLLDQPLTERIATLEQLVAPPNRIPRRAGADLAAARAAFEEWVGAGHEGVVLKDPGVVYAAGRRGAGWVKVKPRHTLDLVVLAVERGSGRRSEWLSNIHLGARDPQTGEFVMVGKTFKGMTDEMLRWQTQRFTELADGPADGWTVRVRPEQVVEIAFDGVQRSSRYPGGVALRFARVLRYRDDKTAEAADSIEELRSLGWEND</sequence>
<dbReference type="FunFam" id="2.40.50.140:FF:000163">
    <property type="entry name" value="Probable DNA ligase"/>
    <property type="match status" value="1"/>
</dbReference>
<dbReference type="GO" id="GO:0071897">
    <property type="term" value="P:DNA biosynthetic process"/>
    <property type="evidence" value="ECO:0007669"/>
    <property type="project" value="InterPro"/>
</dbReference>
<dbReference type="InterPro" id="IPR000977">
    <property type="entry name" value="DNA_ligase_ATP-dep"/>
</dbReference>
<keyword evidence="11" id="KW-0234">DNA repair</keyword>
<comment type="catalytic activity">
    <reaction evidence="13">
        <text>ATP + (deoxyribonucleotide)n-3'-hydroxyl + 5'-phospho-(deoxyribonucleotide)m = (deoxyribonucleotide)n+m + AMP + diphosphate.</text>
        <dbReference type="EC" id="6.5.1.1"/>
    </reaction>
</comment>
<keyword evidence="8" id="KW-0067">ATP-binding</keyword>
<dbReference type="GO" id="GO:0005524">
    <property type="term" value="F:ATP binding"/>
    <property type="evidence" value="ECO:0007669"/>
    <property type="project" value="UniProtKB-KW"/>
</dbReference>
<dbReference type="Gene3D" id="2.40.50.140">
    <property type="entry name" value="Nucleic acid-binding proteins"/>
    <property type="match status" value="1"/>
</dbReference>
<evidence type="ECO:0000256" key="3">
    <source>
        <dbReference type="ARBA" id="ARBA00022618"/>
    </source>
</evidence>
<keyword evidence="10" id="KW-0233">DNA recombination</keyword>
<keyword evidence="19" id="KW-1185">Reference proteome</keyword>
<dbReference type="Pfam" id="PF04675">
    <property type="entry name" value="DNA_ligase_A_N"/>
    <property type="match status" value="1"/>
</dbReference>
<dbReference type="AlphaFoldDB" id="A0A2Y8ZPX9"/>
<comment type="function">
    <text evidence="14">DNA ligase that seals nicks in double-stranded DNA during DNA replication, DNA recombination and DNA repair.</text>
</comment>
<keyword evidence="12" id="KW-0131">Cell cycle</keyword>
<evidence type="ECO:0000256" key="5">
    <source>
        <dbReference type="ARBA" id="ARBA00022723"/>
    </source>
</evidence>
<dbReference type="SUPFAM" id="SSF56091">
    <property type="entry name" value="DNA ligase/mRNA capping enzyme, catalytic domain"/>
    <property type="match status" value="1"/>
</dbReference>
<dbReference type="GO" id="GO:0006260">
    <property type="term" value="P:DNA replication"/>
    <property type="evidence" value="ECO:0007669"/>
    <property type="project" value="UniProtKB-KW"/>
</dbReference>
<evidence type="ECO:0000256" key="10">
    <source>
        <dbReference type="ARBA" id="ARBA00023172"/>
    </source>
</evidence>
<dbReference type="GO" id="GO:0006281">
    <property type="term" value="P:DNA repair"/>
    <property type="evidence" value="ECO:0007669"/>
    <property type="project" value="UniProtKB-KW"/>
</dbReference>
<evidence type="ECO:0000313" key="19">
    <source>
        <dbReference type="Proteomes" id="UP000250028"/>
    </source>
</evidence>
<dbReference type="GO" id="GO:0046872">
    <property type="term" value="F:metal ion binding"/>
    <property type="evidence" value="ECO:0007669"/>
    <property type="project" value="UniProtKB-KW"/>
</dbReference>
<keyword evidence="5" id="KW-0479">Metal-binding</keyword>
<dbReference type="Pfam" id="PF04679">
    <property type="entry name" value="DNA_ligase_A_C"/>
    <property type="match status" value="1"/>
</dbReference>
<keyword evidence="2 18" id="KW-0436">Ligase</keyword>
<evidence type="ECO:0000256" key="4">
    <source>
        <dbReference type="ARBA" id="ARBA00022705"/>
    </source>
</evidence>
<evidence type="ECO:0000256" key="8">
    <source>
        <dbReference type="ARBA" id="ARBA00022840"/>
    </source>
</evidence>
<dbReference type="SUPFAM" id="SSF50249">
    <property type="entry name" value="Nucleic acid-binding proteins"/>
    <property type="match status" value="1"/>
</dbReference>
<evidence type="ECO:0000256" key="7">
    <source>
        <dbReference type="ARBA" id="ARBA00022763"/>
    </source>
</evidence>
<dbReference type="CDD" id="cd07972">
    <property type="entry name" value="OBF_DNA_ligase_Arch_LigB"/>
    <property type="match status" value="1"/>
</dbReference>
<keyword evidence="9" id="KW-0460">Magnesium</keyword>
<reference evidence="19" key="1">
    <citation type="submission" date="2016-10" db="EMBL/GenBank/DDBJ databases">
        <authorList>
            <person name="Varghese N."/>
            <person name="Submissions S."/>
        </authorList>
    </citation>
    <scope>NUCLEOTIDE SEQUENCE [LARGE SCALE GENOMIC DNA]</scope>
    <source>
        <strain evidence="19">DSM 22951</strain>
    </source>
</reference>
<dbReference type="PROSITE" id="PS50160">
    <property type="entry name" value="DNA_LIGASE_A3"/>
    <property type="match status" value="1"/>
</dbReference>
<dbReference type="SUPFAM" id="SSF117018">
    <property type="entry name" value="ATP-dependent DNA ligase DNA-binding domain"/>
    <property type="match status" value="1"/>
</dbReference>
<keyword evidence="6" id="KW-0547">Nucleotide-binding</keyword>
<evidence type="ECO:0000259" key="17">
    <source>
        <dbReference type="PROSITE" id="PS50160"/>
    </source>
</evidence>
<gene>
    <name evidence="18" type="ORF">SAMN04489750_1282</name>
</gene>
<dbReference type="InterPro" id="IPR036599">
    <property type="entry name" value="DNA_ligase_N_sf"/>
</dbReference>
<accession>A0A2Y8ZPX9</accession>
<proteinExistence type="inferred from homology"/>
<dbReference type="EC" id="6.5.1.1" evidence="1"/>
<evidence type="ECO:0000256" key="12">
    <source>
        <dbReference type="ARBA" id="ARBA00023306"/>
    </source>
</evidence>
<dbReference type="GO" id="GO:0006310">
    <property type="term" value="P:DNA recombination"/>
    <property type="evidence" value="ECO:0007669"/>
    <property type="project" value="UniProtKB-KW"/>
</dbReference>
<dbReference type="InterPro" id="IPR012310">
    <property type="entry name" value="DNA_ligase_ATP-dep_cent"/>
</dbReference>
<dbReference type="InterPro" id="IPR012308">
    <property type="entry name" value="DNA_ligase_ATP-dep_N"/>
</dbReference>
<dbReference type="InterPro" id="IPR050191">
    <property type="entry name" value="ATP-dep_DNA_ligase"/>
</dbReference>
<evidence type="ECO:0000256" key="9">
    <source>
        <dbReference type="ARBA" id="ARBA00022842"/>
    </source>
</evidence>
<dbReference type="OrthoDB" id="3733803at2"/>
<dbReference type="Gene3D" id="3.30.470.30">
    <property type="entry name" value="DNA ligase/mRNA capping enzyme"/>
    <property type="match status" value="1"/>
</dbReference>
<evidence type="ECO:0000256" key="14">
    <source>
        <dbReference type="ARBA" id="ARBA00054532"/>
    </source>
</evidence>
<evidence type="ECO:0000256" key="16">
    <source>
        <dbReference type="RuleBase" id="RU004196"/>
    </source>
</evidence>